<evidence type="ECO:0000313" key="2">
    <source>
        <dbReference type="EMBL" id="WGI26912.1"/>
    </source>
</evidence>
<accession>A0ABY8LU16</accession>
<dbReference type="Proteomes" id="UP001179830">
    <property type="component" value="Chromosome"/>
</dbReference>
<evidence type="ECO:0000313" key="3">
    <source>
        <dbReference type="Proteomes" id="UP001179830"/>
    </source>
</evidence>
<feature type="signal peptide" evidence="1">
    <location>
        <begin position="1"/>
        <end position="27"/>
    </location>
</feature>
<proteinExistence type="predicted"/>
<feature type="chain" id="PRO_5046762541" evidence="1">
    <location>
        <begin position="28"/>
        <end position="145"/>
    </location>
</feature>
<keyword evidence="1" id="KW-0732">Signal</keyword>
<reference evidence="2" key="1">
    <citation type="submission" date="2023-04" db="EMBL/GenBank/DDBJ databases">
        <title>Complete genome sequence of Halomonas alkaliantarctica MSP3 isolated from marine sediment, Jeju Island.</title>
        <authorList>
            <person name="Park S.-J."/>
        </authorList>
    </citation>
    <scope>NUCLEOTIDE SEQUENCE</scope>
    <source>
        <strain evidence="2">MSP3</strain>
    </source>
</reference>
<name>A0ABY8LU16_9GAMM</name>
<keyword evidence="3" id="KW-1185">Reference proteome</keyword>
<evidence type="ECO:0000256" key="1">
    <source>
        <dbReference type="SAM" id="SignalP"/>
    </source>
</evidence>
<dbReference type="Gene3D" id="3.40.190.10">
    <property type="entry name" value="Periplasmic binding protein-like II"/>
    <property type="match status" value="1"/>
</dbReference>
<gene>
    <name evidence="2" type="ORF">QEN58_07585</name>
</gene>
<protein>
    <submittedName>
        <fullName evidence="2">Phosphate ABC transporter substrate-binding protein</fullName>
    </submittedName>
</protein>
<dbReference type="EMBL" id="CP122961">
    <property type="protein sequence ID" value="WGI26912.1"/>
    <property type="molecule type" value="Genomic_DNA"/>
</dbReference>
<sequence>MFKRLTAHLVSLLLGAALTMVNHPAAAEVLVVVSAEAPFTRLTSSDLRDIYLGRRTLIANGVQVVPLDQTEGTAARSEFYIHYTGQTPAQIKAHWARQIFTGRGQPPQALADSRAVVERLAGDAKALGYIEPSFLDERLRVVTIE</sequence>
<dbReference type="RefSeq" id="WP_280106504.1">
    <property type="nucleotide sequence ID" value="NZ_CP122961.1"/>
</dbReference>
<dbReference type="SUPFAM" id="SSF53850">
    <property type="entry name" value="Periplasmic binding protein-like II"/>
    <property type="match status" value="1"/>
</dbReference>
<organism evidence="2 3">
    <name type="scientific">Halomonas alkaliantarctica</name>
    <dbReference type="NCBI Taxonomy" id="232346"/>
    <lineage>
        <taxon>Bacteria</taxon>
        <taxon>Pseudomonadati</taxon>
        <taxon>Pseudomonadota</taxon>
        <taxon>Gammaproteobacteria</taxon>
        <taxon>Oceanospirillales</taxon>
        <taxon>Halomonadaceae</taxon>
        <taxon>Halomonas</taxon>
    </lineage>
</organism>